<keyword evidence="5" id="KW-1185">Reference proteome</keyword>
<evidence type="ECO:0000256" key="2">
    <source>
        <dbReference type="ARBA" id="ARBA00022801"/>
    </source>
</evidence>
<dbReference type="Pfam" id="PF00795">
    <property type="entry name" value="CN_hydrolase"/>
    <property type="match status" value="1"/>
</dbReference>
<evidence type="ECO:0000256" key="1">
    <source>
        <dbReference type="ARBA" id="ARBA00010613"/>
    </source>
</evidence>
<dbReference type="EMBL" id="FZNP01000001">
    <property type="protein sequence ID" value="SNR24116.1"/>
    <property type="molecule type" value="Genomic_DNA"/>
</dbReference>
<evidence type="ECO:0000259" key="3">
    <source>
        <dbReference type="PROSITE" id="PS50263"/>
    </source>
</evidence>
<dbReference type="PROSITE" id="PS01227">
    <property type="entry name" value="UPF0012"/>
    <property type="match status" value="1"/>
</dbReference>
<dbReference type="AlphaFoldDB" id="A0A238UPZ4"/>
<dbReference type="PANTHER" id="PTHR43674">
    <property type="entry name" value="NITRILASE C965.09-RELATED"/>
    <property type="match status" value="1"/>
</dbReference>
<dbReference type="InterPro" id="IPR003010">
    <property type="entry name" value="C-N_Hydrolase"/>
</dbReference>
<dbReference type="SUPFAM" id="SSF56317">
    <property type="entry name" value="Carbon-nitrogen hydrolase"/>
    <property type="match status" value="1"/>
</dbReference>
<dbReference type="RefSeq" id="WP_089310252.1">
    <property type="nucleotide sequence ID" value="NZ_FZNP01000001.1"/>
</dbReference>
<reference evidence="5" key="1">
    <citation type="submission" date="2017-06" db="EMBL/GenBank/DDBJ databases">
        <authorList>
            <person name="Varghese N."/>
            <person name="Submissions S."/>
        </authorList>
    </citation>
    <scope>NUCLEOTIDE SEQUENCE [LARGE SCALE GENOMIC DNA]</scope>
    <source>
        <strain evidence="5">DSM 44485</strain>
    </source>
</reference>
<keyword evidence="2 4" id="KW-0378">Hydrolase</keyword>
<accession>A0A238UPZ4</accession>
<proteinExistence type="inferred from homology"/>
<dbReference type="PROSITE" id="PS50263">
    <property type="entry name" value="CN_HYDROLASE"/>
    <property type="match status" value="1"/>
</dbReference>
<dbReference type="InterPro" id="IPR001110">
    <property type="entry name" value="UPF0012_CS"/>
</dbReference>
<gene>
    <name evidence="4" type="ORF">SAMN06265355_101266</name>
</gene>
<dbReference type="OrthoDB" id="9811121at2"/>
<dbReference type="GO" id="GO:0033388">
    <property type="term" value="P:putrescine biosynthetic process from arginine"/>
    <property type="evidence" value="ECO:0007669"/>
    <property type="project" value="TreeGrafter"/>
</dbReference>
<dbReference type="InterPro" id="IPR050345">
    <property type="entry name" value="Aliph_Amidase/BUP"/>
</dbReference>
<comment type="similarity">
    <text evidence="1">Belongs to the carbon-nitrogen hydrolase superfamily. NIT1/NIT2 family.</text>
</comment>
<evidence type="ECO:0000313" key="5">
    <source>
        <dbReference type="Proteomes" id="UP000198420"/>
    </source>
</evidence>
<sequence>MAPTATRVTCVQFAPVLGDLAGNIRRARSAIRAAVANGARIVVLPELATSGYLFASAREAREASVDADDPRLAAWSAEAARGGAVVVAGFCEKGADGLVYNSAMVLDGTGVRAVYRKAHLWDREKSLFAPGRAEPPVLDTAYGRIGVLICYDLEFPEMPRALALRGADLIAVPTNWPVVPRPDGEHPPEVVAAMAAARASRVFVACCDRSGLERGERWTRGTALVDPDGWIRASTGTRDGHATADLDLVAARGKRLTDLADVIADRRPELYGELVRTGLTPPGGGEVS</sequence>
<evidence type="ECO:0000313" key="4">
    <source>
        <dbReference type="EMBL" id="SNR24116.1"/>
    </source>
</evidence>
<dbReference type="GO" id="GO:0050126">
    <property type="term" value="F:N-carbamoylputrescine amidase activity"/>
    <property type="evidence" value="ECO:0007669"/>
    <property type="project" value="TreeGrafter"/>
</dbReference>
<dbReference type="InterPro" id="IPR036526">
    <property type="entry name" value="C-N_Hydrolase_sf"/>
</dbReference>
<dbReference type="PANTHER" id="PTHR43674:SF2">
    <property type="entry name" value="BETA-UREIDOPROPIONASE"/>
    <property type="match status" value="1"/>
</dbReference>
<name>A0A238UPZ4_9ACTN</name>
<protein>
    <submittedName>
        <fullName evidence="4">Predicted amidohydrolase</fullName>
    </submittedName>
</protein>
<dbReference type="Proteomes" id="UP000198420">
    <property type="component" value="Unassembled WGS sequence"/>
</dbReference>
<dbReference type="Gene3D" id="3.60.110.10">
    <property type="entry name" value="Carbon-nitrogen hydrolase"/>
    <property type="match status" value="1"/>
</dbReference>
<feature type="domain" description="CN hydrolase" evidence="3">
    <location>
        <begin position="6"/>
        <end position="248"/>
    </location>
</feature>
<organism evidence="4 5">
    <name type="scientific">Actinomadura mexicana</name>
    <dbReference type="NCBI Taxonomy" id="134959"/>
    <lineage>
        <taxon>Bacteria</taxon>
        <taxon>Bacillati</taxon>
        <taxon>Actinomycetota</taxon>
        <taxon>Actinomycetes</taxon>
        <taxon>Streptosporangiales</taxon>
        <taxon>Thermomonosporaceae</taxon>
        <taxon>Actinomadura</taxon>
    </lineage>
</organism>